<dbReference type="NCBIfam" id="TIGR00360">
    <property type="entry name" value="ComEC_N-term"/>
    <property type="match status" value="1"/>
</dbReference>
<evidence type="ECO:0000256" key="2">
    <source>
        <dbReference type="ARBA" id="ARBA00022475"/>
    </source>
</evidence>
<dbReference type="HOGENOM" id="CLU_010363_3_0_6"/>
<dbReference type="NCBIfam" id="TIGR00361">
    <property type="entry name" value="ComEC_Rec2"/>
    <property type="match status" value="1"/>
</dbReference>
<dbReference type="PANTHER" id="PTHR30619">
    <property type="entry name" value="DNA INTERNALIZATION/COMPETENCE PROTEIN COMEC/REC2"/>
    <property type="match status" value="1"/>
</dbReference>
<evidence type="ECO:0000256" key="1">
    <source>
        <dbReference type="ARBA" id="ARBA00004651"/>
    </source>
</evidence>
<reference evidence="8 9" key="1">
    <citation type="journal article" date="2014" name="Proc. Natl. Acad. Sci. U.S.A.">
        <title>Molecular dissection of the evolution of carbapenem-resistant multilocus sequence type 258 Klebsiella pneumoniae.</title>
        <authorList>
            <person name="Deleo F.R."/>
            <person name="Chen L."/>
            <person name="Porcella S.F."/>
            <person name="Martens C.A."/>
            <person name="Kobayashi S.D."/>
            <person name="Porter A.R."/>
            <person name="Chavda K.D."/>
            <person name="Jacobs M.R."/>
            <person name="Mathema B."/>
            <person name="Olsen R.J."/>
            <person name="Bonomo R.A."/>
            <person name="Musser J.M."/>
            <person name="Kreiswirth B.N."/>
        </authorList>
    </citation>
    <scope>NUCLEOTIDE SEQUENCE [LARGE SCALE GENOMIC DNA]</scope>
    <source>
        <strain evidence="8">30684/NJST258_2</strain>
    </source>
</reference>
<keyword evidence="2" id="KW-1003">Cell membrane</keyword>
<dbReference type="InterPro" id="IPR035681">
    <property type="entry name" value="ComA-like_MBL"/>
</dbReference>
<dbReference type="AlphaFoldDB" id="W8VHG3"/>
<dbReference type="InterPro" id="IPR001279">
    <property type="entry name" value="Metallo-B-lactamas"/>
</dbReference>
<dbReference type="NCBIfam" id="NF008580">
    <property type="entry name" value="PRK11539.1"/>
    <property type="match status" value="1"/>
</dbReference>
<dbReference type="InterPro" id="IPR036866">
    <property type="entry name" value="RibonucZ/Hydroxyglut_hydro"/>
</dbReference>
<dbReference type="Gene3D" id="3.60.15.10">
    <property type="entry name" value="Ribonuclease Z/Hydroxyacylglutathione hydrolase-like"/>
    <property type="match status" value="1"/>
</dbReference>
<keyword evidence="4 6" id="KW-1133">Transmembrane helix</keyword>
<feature type="transmembrane region" description="Helical" evidence="6">
    <location>
        <begin position="273"/>
        <end position="296"/>
    </location>
</feature>
<dbReference type="CDD" id="cd07731">
    <property type="entry name" value="ComA-like_MBL-fold"/>
    <property type="match status" value="1"/>
</dbReference>
<accession>W8VHG3</accession>
<evidence type="ECO:0000313" key="8">
    <source>
        <dbReference type="EMBL" id="AHM80351.1"/>
    </source>
</evidence>
<evidence type="ECO:0000259" key="7">
    <source>
        <dbReference type="SMART" id="SM00849"/>
    </source>
</evidence>
<sequence length="807" mass="89790">MLFLCPPFTAILTKKACPAASEAIVWNAPRKPEFASRTPAPLCVTLPTHREVFMRLPWLAGCAIIAMLPLLWLPVLPGPCSLAGAGALALALIRLHGRAVAGVAMTLLLVVWGVLSAHQALWPTRHLTGAIRQAEVILSETDGQTLHRGQMVSLRGRYLFPPVGVTLYGELAPAPACAGQHWLMTLRLRPVHGQLNDGGFDSQRYALAQHRPLSGGIVAASALDARCSLRARYLTSLTRRLQTYPWRAVMLGLGMGERLSLPTEIKVLMQNTGTSHLMAISGLHIALAASLIMLLLRGVQYILPGRWIGWRLPLLAGLAGAVGYAWLTGMQPPALRTCLGLAVCCALRLSGQRWTAWQVWLCCLGAILVADPLAVLSQSLWLSAFAVAGLIFWFQWLPLPAGRWRWPWKTIIALVHLQAGVTLLLLPLQLLLFHGVSLTSMAANLLAVPLVTLLAVPLILTAMLVHLSGPEIVESLLWLAADRVLALLFWGLRRLPDGWLTLDTRWLWISILPWLLVMGWRFQSWRHSPALCLSVLFLLTRPFSRQPPADEWRVTMLDVGQGLAMVIERHGKALLYDTGPAWPQGDSGQQVIIPWLRWHHLQLQGIMLSHEHLDHRGGLDSVLQAWPQAWVRSPLGWAHHLPCHRGERWQWQGLNFQALWPLPGSTAKGNNHSCVVRIDDGRSSILLTGDIERQAEQAMISRYWRHLTSTLIQVPHHGSNTSSSALLVRRVDGAAALASASRYNAWRMPSYKVVQRYRQRGYRWFATPQQGQITVVFSAEGWQIHSLRDQVLPRWYHQWFGAPADNG</sequence>
<feature type="transmembrane region" description="Helical" evidence="6">
    <location>
        <begin position="95"/>
        <end position="115"/>
    </location>
</feature>
<evidence type="ECO:0000313" key="9">
    <source>
        <dbReference type="Proteomes" id="UP000019586"/>
    </source>
</evidence>
<feature type="transmembrane region" description="Helical" evidence="6">
    <location>
        <begin position="411"/>
        <end position="433"/>
    </location>
</feature>
<dbReference type="KEGG" id="kps:KPNJ2_03571"/>
<evidence type="ECO:0000256" key="6">
    <source>
        <dbReference type="SAM" id="Phobius"/>
    </source>
</evidence>
<dbReference type="PATRIC" id="fig|1420013.3.peg.3357"/>
<evidence type="ECO:0000256" key="4">
    <source>
        <dbReference type="ARBA" id="ARBA00022989"/>
    </source>
</evidence>
<dbReference type="GO" id="GO:0005886">
    <property type="term" value="C:plasma membrane"/>
    <property type="evidence" value="ECO:0007669"/>
    <property type="project" value="UniProtKB-SubCell"/>
</dbReference>
<dbReference type="InterPro" id="IPR052159">
    <property type="entry name" value="Competence_DNA_uptake"/>
</dbReference>
<dbReference type="Proteomes" id="UP000019586">
    <property type="component" value="Chromosome"/>
</dbReference>
<dbReference type="InterPro" id="IPR004797">
    <property type="entry name" value="Competence_ComEC/Rec2"/>
</dbReference>
<protein>
    <submittedName>
        <fullName evidence="8">Competence protein, ComEC family protein</fullName>
    </submittedName>
</protein>
<dbReference type="EMBL" id="CP006918">
    <property type="protein sequence ID" value="AHM80351.1"/>
    <property type="molecule type" value="Genomic_DNA"/>
</dbReference>
<feature type="domain" description="Metallo-beta-lactamase" evidence="7">
    <location>
        <begin position="561"/>
        <end position="742"/>
    </location>
</feature>
<feature type="transmembrane region" description="Helical" evidence="6">
    <location>
        <begin position="308"/>
        <end position="327"/>
    </location>
</feature>
<dbReference type="InterPro" id="IPR004477">
    <property type="entry name" value="ComEC_N"/>
</dbReference>
<dbReference type="SMART" id="SM00849">
    <property type="entry name" value="Lactamase_B"/>
    <property type="match status" value="1"/>
</dbReference>
<evidence type="ECO:0000256" key="3">
    <source>
        <dbReference type="ARBA" id="ARBA00022692"/>
    </source>
</evidence>
<keyword evidence="3 6" id="KW-0812">Transmembrane</keyword>
<keyword evidence="5 6" id="KW-0472">Membrane</keyword>
<feature type="transmembrane region" description="Helical" evidence="6">
    <location>
        <begin position="357"/>
        <end position="374"/>
    </location>
</feature>
<feature type="transmembrane region" description="Helical" evidence="6">
    <location>
        <begin position="380"/>
        <end position="399"/>
    </location>
</feature>
<dbReference type="Pfam" id="PF03772">
    <property type="entry name" value="Competence"/>
    <property type="match status" value="1"/>
</dbReference>
<dbReference type="Pfam" id="PF00753">
    <property type="entry name" value="Lactamase_B"/>
    <property type="match status" value="1"/>
</dbReference>
<dbReference type="SUPFAM" id="SSF56281">
    <property type="entry name" value="Metallo-hydrolase/oxidoreductase"/>
    <property type="match status" value="1"/>
</dbReference>
<feature type="transmembrane region" description="Helical" evidence="6">
    <location>
        <begin position="445"/>
        <end position="464"/>
    </location>
</feature>
<name>W8VHG3_KLEPN</name>
<evidence type="ECO:0000256" key="5">
    <source>
        <dbReference type="ARBA" id="ARBA00023136"/>
    </source>
</evidence>
<dbReference type="PANTHER" id="PTHR30619:SF1">
    <property type="entry name" value="RECOMBINATION PROTEIN 2"/>
    <property type="match status" value="1"/>
</dbReference>
<comment type="subcellular location">
    <subcellularLocation>
        <location evidence="1">Cell membrane</location>
        <topology evidence="1">Multi-pass membrane protein</topology>
    </subcellularLocation>
</comment>
<gene>
    <name evidence="8" type="ORF">KPNJ2_03571</name>
</gene>
<proteinExistence type="predicted"/>
<dbReference type="GO" id="GO:0030420">
    <property type="term" value="P:establishment of competence for transformation"/>
    <property type="evidence" value="ECO:0007669"/>
    <property type="project" value="InterPro"/>
</dbReference>
<organism evidence="8 9">
    <name type="scientific">Klebsiella pneumoniae 30684/NJST258_2</name>
    <dbReference type="NCBI Taxonomy" id="1420013"/>
    <lineage>
        <taxon>Bacteria</taxon>
        <taxon>Pseudomonadati</taxon>
        <taxon>Pseudomonadota</taxon>
        <taxon>Gammaproteobacteria</taxon>
        <taxon>Enterobacterales</taxon>
        <taxon>Enterobacteriaceae</taxon>
        <taxon>Klebsiella/Raoultella group</taxon>
        <taxon>Klebsiella</taxon>
        <taxon>Klebsiella pneumoniae complex</taxon>
    </lineage>
</organism>